<keyword evidence="4" id="KW-1185">Reference proteome</keyword>
<evidence type="ECO:0000313" key="4">
    <source>
        <dbReference type="Proteomes" id="UP000789375"/>
    </source>
</evidence>
<feature type="non-terminal residue" evidence="3">
    <location>
        <position position="55"/>
    </location>
</feature>
<dbReference type="InterPro" id="IPR007527">
    <property type="entry name" value="Znf_SWIM"/>
</dbReference>
<dbReference type="GO" id="GO:0008270">
    <property type="term" value="F:zinc ion binding"/>
    <property type="evidence" value="ECO:0007669"/>
    <property type="project" value="UniProtKB-KW"/>
</dbReference>
<feature type="domain" description="SWIM-type" evidence="2">
    <location>
        <begin position="7"/>
        <end position="39"/>
    </location>
</feature>
<keyword evidence="1" id="KW-0479">Metal-binding</keyword>
<dbReference type="PROSITE" id="PS50966">
    <property type="entry name" value="ZF_SWIM"/>
    <property type="match status" value="1"/>
</dbReference>
<name>A0A9N9NM88_FUNMO</name>
<evidence type="ECO:0000313" key="3">
    <source>
        <dbReference type="EMBL" id="CAG8741801.1"/>
    </source>
</evidence>
<organism evidence="3 4">
    <name type="scientific">Funneliformis mosseae</name>
    <name type="common">Endomycorrhizal fungus</name>
    <name type="synonym">Glomus mosseae</name>
    <dbReference type="NCBI Taxonomy" id="27381"/>
    <lineage>
        <taxon>Eukaryota</taxon>
        <taxon>Fungi</taxon>
        <taxon>Fungi incertae sedis</taxon>
        <taxon>Mucoromycota</taxon>
        <taxon>Glomeromycotina</taxon>
        <taxon>Glomeromycetes</taxon>
        <taxon>Glomerales</taxon>
        <taxon>Glomeraceae</taxon>
        <taxon>Funneliformis</taxon>
    </lineage>
</organism>
<proteinExistence type="predicted"/>
<gene>
    <name evidence="3" type="ORF">FMOSSE_LOCUS16199</name>
</gene>
<dbReference type="AlphaFoldDB" id="A0A9N9NM88"/>
<comment type="caution">
    <text evidence="3">The sequence shown here is derived from an EMBL/GenBank/DDBJ whole genome shotgun (WGS) entry which is preliminary data.</text>
</comment>
<evidence type="ECO:0000259" key="2">
    <source>
        <dbReference type="PROSITE" id="PS50966"/>
    </source>
</evidence>
<dbReference type="Proteomes" id="UP000789375">
    <property type="component" value="Unassembled WGS sequence"/>
</dbReference>
<dbReference type="EMBL" id="CAJVPP010020986">
    <property type="protein sequence ID" value="CAG8741801.1"/>
    <property type="molecule type" value="Genomic_DNA"/>
</dbReference>
<dbReference type="Pfam" id="PF04434">
    <property type="entry name" value="SWIM"/>
    <property type="match status" value="1"/>
</dbReference>
<reference evidence="3" key="1">
    <citation type="submission" date="2021-06" db="EMBL/GenBank/DDBJ databases">
        <authorList>
            <person name="Kallberg Y."/>
            <person name="Tangrot J."/>
            <person name="Rosling A."/>
        </authorList>
    </citation>
    <scope>NUCLEOTIDE SEQUENCE</scope>
    <source>
        <strain evidence="3">87-6 pot B 2015</strain>
    </source>
</reference>
<evidence type="ECO:0000256" key="1">
    <source>
        <dbReference type="PROSITE-ProRule" id="PRU00325"/>
    </source>
</evidence>
<sequence>STKYKTYRVDISNRPNCTCEIFEKYITCDHVIYVYLEVLKNNSYIYQHGLDDEEL</sequence>
<keyword evidence="1" id="KW-0863">Zinc-finger</keyword>
<protein>
    <submittedName>
        <fullName evidence="3">9191_t:CDS:1</fullName>
    </submittedName>
</protein>
<accession>A0A9N9NM88</accession>
<feature type="non-terminal residue" evidence="3">
    <location>
        <position position="1"/>
    </location>
</feature>
<keyword evidence="1" id="KW-0862">Zinc</keyword>